<dbReference type="PANTHER" id="PTHR42991:SF1">
    <property type="entry name" value="ALDEHYDE DEHYDROGENASE"/>
    <property type="match status" value="1"/>
</dbReference>
<sequence>MTATHAFWLAGREATGETTFDVTSPWDGRLVGEVSVPTDAQVEEAVAAAYAVRDEFAATPAHVRAAALDHVSRRLVERTEEIARLISAENGKPIKWARGEVGRAVSVFRFAAEEARRFNGGEAQRLDTDLGGQGRLALTRRFPKGVVLGIAPFNFPLNLCAHKIAPAIAAGVPIILKPAPATPLSGLVIGELLGETGTTLPAGSWSILPVANDRMPALVQDPRLPVISFTGSEKVGYAIMDSVPRKHCTLELGGNGAAVVLADYASDEDLDWAANRIATFSNYQGGQSCISVQRVIADASVYERLLPRIVAAVEAQVTGDPSDDATDVGPLVSEDAAKRVEAWVQEAVEAGAQLLTGGKRDGASYAPTVLVDVPADTTLSCEEVFGPVLTVRKVDGEGEAFAAVNDSKYGLQAGVFTHDLQTAFRAHRALEVGGVVIGDVPSYRADQMPYGGAKQSGVGREGVQFAMDDYTYERVMVLTGLNL</sequence>
<dbReference type="Proteomes" id="UP000603227">
    <property type="component" value="Unassembled WGS sequence"/>
</dbReference>
<keyword evidence="5" id="KW-1185">Reference proteome</keyword>
<comment type="similarity">
    <text evidence="1">Belongs to the aldehyde dehydrogenase family.</text>
</comment>
<evidence type="ECO:0000313" key="4">
    <source>
        <dbReference type="EMBL" id="GHH86975.1"/>
    </source>
</evidence>
<protein>
    <submittedName>
        <fullName evidence="4">Aldehyde dehydrogenase</fullName>
    </submittedName>
</protein>
<dbReference type="Pfam" id="PF00171">
    <property type="entry name" value="Aldedh"/>
    <property type="match status" value="1"/>
</dbReference>
<dbReference type="InterPro" id="IPR016161">
    <property type="entry name" value="Ald_DH/histidinol_DH"/>
</dbReference>
<dbReference type="InterPro" id="IPR015590">
    <property type="entry name" value="Aldehyde_DH_dom"/>
</dbReference>
<name>A0A919GLF2_9ACTN</name>
<reference evidence="4" key="1">
    <citation type="journal article" date="2014" name="Int. J. Syst. Evol. Microbiol.">
        <title>Complete genome sequence of Corynebacterium casei LMG S-19264T (=DSM 44701T), isolated from a smear-ripened cheese.</title>
        <authorList>
            <consortium name="US DOE Joint Genome Institute (JGI-PGF)"/>
            <person name="Walter F."/>
            <person name="Albersmeier A."/>
            <person name="Kalinowski J."/>
            <person name="Ruckert C."/>
        </authorList>
    </citation>
    <scope>NUCLEOTIDE SEQUENCE</scope>
    <source>
        <strain evidence="4">CGMCC 4.7403</strain>
    </source>
</reference>
<reference evidence="4" key="2">
    <citation type="submission" date="2020-09" db="EMBL/GenBank/DDBJ databases">
        <authorList>
            <person name="Sun Q."/>
            <person name="Zhou Y."/>
        </authorList>
    </citation>
    <scope>NUCLEOTIDE SEQUENCE</scope>
    <source>
        <strain evidence="4">CGMCC 4.7403</strain>
    </source>
</reference>
<dbReference type="SUPFAM" id="SSF53720">
    <property type="entry name" value="ALDH-like"/>
    <property type="match status" value="1"/>
</dbReference>
<dbReference type="EMBL" id="BNAT01000007">
    <property type="protein sequence ID" value="GHH86975.1"/>
    <property type="molecule type" value="Genomic_DNA"/>
</dbReference>
<proteinExistence type="inferred from homology"/>
<gene>
    <name evidence="4" type="ORF">GCM10017771_26280</name>
</gene>
<dbReference type="GO" id="GO:0008911">
    <property type="term" value="F:lactaldehyde dehydrogenase (NAD+) activity"/>
    <property type="evidence" value="ECO:0007669"/>
    <property type="project" value="TreeGrafter"/>
</dbReference>
<feature type="domain" description="Aldehyde dehydrogenase" evidence="3">
    <location>
        <begin position="15"/>
        <end position="473"/>
    </location>
</feature>
<evidence type="ECO:0000259" key="3">
    <source>
        <dbReference type="Pfam" id="PF00171"/>
    </source>
</evidence>
<comment type="caution">
    <text evidence="4">The sequence shown here is derived from an EMBL/GenBank/DDBJ whole genome shotgun (WGS) entry which is preliminary data.</text>
</comment>
<organism evidence="4 5">
    <name type="scientific">Streptomyces capitiformicae</name>
    <dbReference type="NCBI Taxonomy" id="2014920"/>
    <lineage>
        <taxon>Bacteria</taxon>
        <taxon>Bacillati</taxon>
        <taxon>Actinomycetota</taxon>
        <taxon>Actinomycetes</taxon>
        <taxon>Kitasatosporales</taxon>
        <taxon>Streptomycetaceae</taxon>
        <taxon>Streptomyces</taxon>
    </lineage>
</organism>
<dbReference type="Gene3D" id="3.40.309.10">
    <property type="entry name" value="Aldehyde Dehydrogenase, Chain A, domain 2"/>
    <property type="match status" value="1"/>
</dbReference>
<evidence type="ECO:0000313" key="5">
    <source>
        <dbReference type="Proteomes" id="UP000603227"/>
    </source>
</evidence>
<dbReference type="PANTHER" id="PTHR42991">
    <property type="entry name" value="ALDEHYDE DEHYDROGENASE"/>
    <property type="match status" value="1"/>
</dbReference>
<evidence type="ECO:0000256" key="1">
    <source>
        <dbReference type="ARBA" id="ARBA00009986"/>
    </source>
</evidence>
<dbReference type="RefSeq" id="WP_189782597.1">
    <property type="nucleotide sequence ID" value="NZ_BNAT01000007.1"/>
</dbReference>
<dbReference type="AlphaFoldDB" id="A0A919GLF2"/>
<dbReference type="InterPro" id="IPR016162">
    <property type="entry name" value="Ald_DH_N"/>
</dbReference>
<dbReference type="InterPro" id="IPR016163">
    <property type="entry name" value="Ald_DH_C"/>
</dbReference>
<accession>A0A919GLF2</accession>
<dbReference type="InterPro" id="IPR051020">
    <property type="entry name" value="ALDH-related_metabolic_enz"/>
</dbReference>
<evidence type="ECO:0000256" key="2">
    <source>
        <dbReference type="ARBA" id="ARBA00023002"/>
    </source>
</evidence>
<keyword evidence="2" id="KW-0560">Oxidoreductase</keyword>
<dbReference type="FunFam" id="3.40.605.10:FF:000020">
    <property type="entry name" value="Aldehyde dehydrogenase"/>
    <property type="match status" value="1"/>
</dbReference>
<dbReference type="CDD" id="cd07147">
    <property type="entry name" value="ALDH_F21_RNP123"/>
    <property type="match status" value="1"/>
</dbReference>
<dbReference type="Gene3D" id="3.40.605.10">
    <property type="entry name" value="Aldehyde Dehydrogenase, Chain A, domain 1"/>
    <property type="match status" value="1"/>
</dbReference>